<gene>
    <name evidence="4" type="ORF">M0812_08522</name>
</gene>
<dbReference type="InterPro" id="IPR024224">
    <property type="entry name" value="DENND6"/>
</dbReference>
<comment type="similarity">
    <text evidence="1">Belongs to the DENND6 family.</text>
</comment>
<accession>A0AAV7ZZH1</accession>
<dbReference type="EMBL" id="JANTQA010000021">
    <property type="protein sequence ID" value="KAJ3445987.1"/>
    <property type="molecule type" value="Genomic_DNA"/>
</dbReference>
<feature type="compositionally biased region" description="Basic and acidic residues" evidence="2">
    <location>
        <begin position="307"/>
        <end position="319"/>
    </location>
</feature>
<dbReference type="PANTHER" id="PTHR13677:SF0">
    <property type="entry name" value="LD41638P"/>
    <property type="match status" value="1"/>
</dbReference>
<dbReference type="PROSITE" id="PS50211">
    <property type="entry name" value="DENN"/>
    <property type="match status" value="1"/>
</dbReference>
<reference evidence="4" key="1">
    <citation type="submission" date="2022-08" db="EMBL/GenBank/DDBJ databases">
        <title>Novel sulphate-reducing endosymbionts in the free-living metamonad Anaeramoeba.</title>
        <authorList>
            <person name="Jerlstrom-Hultqvist J."/>
            <person name="Cepicka I."/>
            <person name="Gallot-Lavallee L."/>
            <person name="Salas-Leiva D."/>
            <person name="Curtis B.A."/>
            <person name="Zahonova K."/>
            <person name="Pipaliya S."/>
            <person name="Dacks J."/>
            <person name="Roger A.J."/>
        </authorList>
    </citation>
    <scope>NUCLEOTIDE SEQUENCE</scope>
    <source>
        <strain evidence="4">Busselton2</strain>
    </source>
</reference>
<organism evidence="4 5">
    <name type="scientific">Anaeramoeba flamelloides</name>
    <dbReference type="NCBI Taxonomy" id="1746091"/>
    <lineage>
        <taxon>Eukaryota</taxon>
        <taxon>Metamonada</taxon>
        <taxon>Anaeramoebidae</taxon>
        <taxon>Anaeramoeba</taxon>
    </lineage>
</organism>
<feature type="compositionally biased region" description="Low complexity" evidence="2">
    <location>
        <begin position="320"/>
        <end position="335"/>
    </location>
</feature>
<dbReference type="GO" id="GO:0005085">
    <property type="term" value="F:guanyl-nucleotide exchange factor activity"/>
    <property type="evidence" value="ECO:0007669"/>
    <property type="project" value="InterPro"/>
</dbReference>
<sequence>MTSFKWIECVCVIKVNEYQQQDLDLIIPETYELNEKQKHEICKNSIPLQISQTNQNELHTFYFNLNEESNYRLHCYCSFWKKEKTTPGVCIVLITRHAFTGLFKGTVRLMSKACKKIKTDFNQGITDIVNSSLLAIKNYWPVDLEVGKSYELPVLGSYFQVYSPLEPEFYQYDLENLQITPNLMRSNENLYNKIVSKEYVCGKTLDGADLNLFSLFAKNPQDLWLIWQLLISGESILIIGDSPSQVSDVALALSSLIFPLKLSTLILPRIVPNTNSFNLLVDYYKYSVEQQKQNKKSRKKKKKEKKKEKQKEKQKEKENNNNSNSNSNSSNKKNTNNLIDNLSTLKFIIGIETKTYKTEKFIRFPHELHLNPKVKLKTKTKLRVPVRKDILKKIKVKSGDKIDKLDQNSDSLGPRNKKIRDGLYNLTKNFLMPLEQYFISLVPFAKDIVPFLKKPILKGFQEQEFISFLLITEPGRYLKGGTKDSWELIYRKFLHTPAFKDWYNSRVSQTVKILKQHYRYRVLNFKINAILKSLNINQKQSLFEKILKNIKSSLRDVEFCNVLIKYLEIIVVELPGRIQKKFNLSINEIKSLIEKSQLKKKNNLEK</sequence>
<dbReference type="InterPro" id="IPR037516">
    <property type="entry name" value="Tripartite_DENN"/>
</dbReference>
<dbReference type="Gene3D" id="3.30.450.200">
    <property type="match status" value="1"/>
</dbReference>
<evidence type="ECO:0000313" key="4">
    <source>
        <dbReference type="EMBL" id="KAJ3445987.1"/>
    </source>
</evidence>
<evidence type="ECO:0000313" key="5">
    <source>
        <dbReference type="Proteomes" id="UP001146793"/>
    </source>
</evidence>
<dbReference type="AlphaFoldDB" id="A0AAV7ZZH1"/>
<comment type="caution">
    <text evidence="4">The sequence shown here is derived from an EMBL/GenBank/DDBJ whole genome shotgun (WGS) entry which is preliminary data.</text>
</comment>
<dbReference type="Proteomes" id="UP001146793">
    <property type="component" value="Unassembled WGS sequence"/>
</dbReference>
<evidence type="ECO:0000256" key="2">
    <source>
        <dbReference type="SAM" id="MobiDB-lite"/>
    </source>
</evidence>
<name>A0AAV7ZZH1_9EUKA</name>
<feature type="domain" description="UDENN" evidence="3">
    <location>
        <begin position="8"/>
        <end position="513"/>
    </location>
</feature>
<protein>
    <recommendedName>
        <fullName evidence="3">UDENN domain-containing protein</fullName>
    </recommendedName>
</protein>
<dbReference type="GO" id="GO:0055037">
    <property type="term" value="C:recycling endosome"/>
    <property type="evidence" value="ECO:0007669"/>
    <property type="project" value="TreeGrafter"/>
</dbReference>
<proteinExistence type="inferred from homology"/>
<evidence type="ECO:0000259" key="3">
    <source>
        <dbReference type="PROSITE" id="PS50211"/>
    </source>
</evidence>
<feature type="compositionally biased region" description="Basic residues" evidence="2">
    <location>
        <begin position="293"/>
        <end position="306"/>
    </location>
</feature>
<feature type="region of interest" description="Disordered" evidence="2">
    <location>
        <begin position="292"/>
        <end position="335"/>
    </location>
</feature>
<evidence type="ECO:0000256" key="1">
    <source>
        <dbReference type="ARBA" id="ARBA00007159"/>
    </source>
</evidence>
<dbReference type="PANTHER" id="PTHR13677">
    <property type="entry name" value="LD41638P"/>
    <property type="match status" value="1"/>
</dbReference>